<keyword evidence="1" id="KW-0324">Glycolysis</keyword>
<gene>
    <name evidence="3" type="ORF">GCM10023147_50750</name>
</gene>
<dbReference type="InterPro" id="IPR050275">
    <property type="entry name" value="PGM_Phosphatase"/>
</dbReference>
<evidence type="ECO:0000256" key="2">
    <source>
        <dbReference type="ARBA" id="ARBA00023235"/>
    </source>
</evidence>
<keyword evidence="2" id="KW-0413">Isomerase</keyword>
<evidence type="ECO:0000313" key="3">
    <source>
        <dbReference type="EMBL" id="GAA4406923.1"/>
    </source>
</evidence>
<comment type="caution">
    <text evidence="3">The sequence shown here is derived from an EMBL/GenBank/DDBJ whole genome shotgun (WGS) entry which is preliminary data.</text>
</comment>
<proteinExistence type="predicted"/>
<dbReference type="PANTHER" id="PTHR48100:SF1">
    <property type="entry name" value="HISTIDINE PHOSPHATASE FAMILY PROTEIN-RELATED"/>
    <property type="match status" value="1"/>
</dbReference>
<evidence type="ECO:0000313" key="4">
    <source>
        <dbReference type="Proteomes" id="UP001500635"/>
    </source>
</evidence>
<dbReference type="EMBL" id="BAABFR010000167">
    <property type="protein sequence ID" value="GAA4406923.1"/>
    <property type="molecule type" value="Genomic_DNA"/>
</dbReference>
<dbReference type="Pfam" id="PF00300">
    <property type="entry name" value="His_Phos_1"/>
    <property type="match status" value="1"/>
</dbReference>
<accession>A0ABP8KI17</accession>
<dbReference type="InterPro" id="IPR001345">
    <property type="entry name" value="PG/BPGM_mutase_AS"/>
</dbReference>
<dbReference type="Gene3D" id="3.40.50.1240">
    <property type="entry name" value="Phosphoglycerate mutase-like"/>
    <property type="match status" value="1"/>
</dbReference>
<dbReference type="RefSeq" id="WP_345001603.1">
    <property type="nucleotide sequence ID" value="NZ_BAABFR010000167.1"/>
</dbReference>
<evidence type="ECO:0000256" key="1">
    <source>
        <dbReference type="ARBA" id="ARBA00023152"/>
    </source>
</evidence>
<dbReference type="SUPFAM" id="SSF53254">
    <property type="entry name" value="Phosphoglycerate mutase-like"/>
    <property type="match status" value="1"/>
</dbReference>
<dbReference type="PROSITE" id="PS00175">
    <property type="entry name" value="PG_MUTASE"/>
    <property type="match status" value="1"/>
</dbReference>
<dbReference type="CDD" id="cd07067">
    <property type="entry name" value="HP_PGM_like"/>
    <property type="match status" value="1"/>
</dbReference>
<dbReference type="Proteomes" id="UP001500635">
    <property type="component" value="Unassembled WGS sequence"/>
</dbReference>
<dbReference type="PANTHER" id="PTHR48100">
    <property type="entry name" value="BROAD-SPECIFICITY PHOSPHATASE YOR283W-RELATED"/>
    <property type="match status" value="1"/>
</dbReference>
<reference evidence="4" key="1">
    <citation type="journal article" date="2019" name="Int. J. Syst. Evol. Microbiol.">
        <title>The Global Catalogue of Microorganisms (GCM) 10K type strain sequencing project: providing services to taxonomists for standard genome sequencing and annotation.</title>
        <authorList>
            <consortium name="The Broad Institute Genomics Platform"/>
            <consortium name="The Broad Institute Genome Sequencing Center for Infectious Disease"/>
            <person name="Wu L."/>
            <person name="Ma J."/>
        </authorList>
    </citation>
    <scope>NUCLEOTIDE SEQUENCE [LARGE SCALE GENOMIC DNA]</scope>
    <source>
        <strain evidence="4">JCM 17688</strain>
    </source>
</reference>
<name>A0ABP8KI17_9ACTN</name>
<dbReference type="InterPro" id="IPR013078">
    <property type="entry name" value="His_Pase_superF_clade-1"/>
</dbReference>
<sequence>MTGTLHLVRHGQTTANAAKILDTRPPGAPLTEEGQEQARRFATERPGVAPAALLSSVARRAQQTAGLIGQGWGVPVHVVDGVQEIQVGELEGRSDDDAHKQFEALVRRWHDGDHTAAPVGGESVRDLLARYLPAVGAIRERYLPDGDVYLVSHGAAIRLVAAHLANVDSEFAYKNHLANTAEVILAPAGAGWELVSWGTPVSSDEDPMG</sequence>
<dbReference type="SMART" id="SM00855">
    <property type="entry name" value="PGAM"/>
    <property type="match status" value="1"/>
</dbReference>
<organism evidence="3 4">
    <name type="scientific">Tsukamurella soli</name>
    <dbReference type="NCBI Taxonomy" id="644556"/>
    <lineage>
        <taxon>Bacteria</taxon>
        <taxon>Bacillati</taxon>
        <taxon>Actinomycetota</taxon>
        <taxon>Actinomycetes</taxon>
        <taxon>Mycobacteriales</taxon>
        <taxon>Tsukamurellaceae</taxon>
        <taxon>Tsukamurella</taxon>
    </lineage>
</organism>
<protein>
    <submittedName>
        <fullName evidence="3">Histidine phosphatase family protein</fullName>
    </submittedName>
</protein>
<keyword evidence="4" id="KW-1185">Reference proteome</keyword>
<dbReference type="InterPro" id="IPR029033">
    <property type="entry name" value="His_PPase_superfam"/>
</dbReference>